<protein>
    <recommendedName>
        <fullName evidence="5">UDP-glycosyltransferase</fullName>
    </recommendedName>
</protein>
<evidence type="ECO:0008006" key="5">
    <source>
        <dbReference type="Google" id="ProtNLM"/>
    </source>
</evidence>
<dbReference type="PANTHER" id="PTHR11926:SF774">
    <property type="entry name" value="UDP-GLYCOSYLTRANSFERASE 85A1-RELATED"/>
    <property type="match status" value="1"/>
</dbReference>
<dbReference type="Proteomes" id="UP001293593">
    <property type="component" value="Unassembled WGS sequence"/>
</dbReference>
<dbReference type="Gene3D" id="3.40.50.2000">
    <property type="entry name" value="Glycogen Phosphorylase B"/>
    <property type="match status" value="2"/>
</dbReference>
<comment type="caution">
    <text evidence="3">The sequence shown here is derived from an EMBL/GenBank/DDBJ whole genome shotgun (WGS) entry which is preliminary data.</text>
</comment>
<name>A0AAE1MSB4_9FABA</name>
<comment type="similarity">
    <text evidence="1">Belongs to the UDP-glycosyltransferase family.</text>
</comment>
<dbReference type="EMBL" id="JAWXYG010000004">
    <property type="protein sequence ID" value="KAK4274855.1"/>
    <property type="molecule type" value="Genomic_DNA"/>
</dbReference>
<dbReference type="SUPFAM" id="SSF53756">
    <property type="entry name" value="UDP-Glycosyltransferase/glycogen phosphorylase"/>
    <property type="match status" value="1"/>
</dbReference>
<organism evidence="3 4">
    <name type="scientific">Acacia crassicarpa</name>
    <name type="common">northern wattle</name>
    <dbReference type="NCBI Taxonomy" id="499986"/>
    <lineage>
        <taxon>Eukaryota</taxon>
        <taxon>Viridiplantae</taxon>
        <taxon>Streptophyta</taxon>
        <taxon>Embryophyta</taxon>
        <taxon>Tracheophyta</taxon>
        <taxon>Spermatophyta</taxon>
        <taxon>Magnoliopsida</taxon>
        <taxon>eudicotyledons</taxon>
        <taxon>Gunneridae</taxon>
        <taxon>Pentapetalae</taxon>
        <taxon>rosids</taxon>
        <taxon>fabids</taxon>
        <taxon>Fabales</taxon>
        <taxon>Fabaceae</taxon>
        <taxon>Caesalpinioideae</taxon>
        <taxon>mimosoid clade</taxon>
        <taxon>Acacieae</taxon>
        <taxon>Acacia</taxon>
    </lineage>
</organism>
<accession>A0AAE1MSB4</accession>
<dbReference type="Pfam" id="PF00201">
    <property type="entry name" value="UDPGT"/>
    <property type="match status" value="1"/>
</dbReference>
<evidence type="ECO:0000313" key="4">
    <source>
        <dbReference type="Proteomes" id="UP001293593"/>
    </source>
</evidence>
<evidence type="ECO:0000256" key="1">
    <source>
        <dbReference type="ARBA" id="ARBA00009995"/>
    </source>
</evidence>
<keyword evidence="2" id="KW-0808">Transferase</keyword>
<dbReference type="GO" id="GO:0080044">
    <property type="term" value="F:quercetin 7-O-glucosyltransferase activity"/>
    <property type="evidence" value="ECO:0007669"/>
    <property type="project" value="TreeGrafter"/>
</dbReference>
<dbReference type="CDD" id="cd03784">
    <property type="entry name" value="GT1_Gtf-like"/>
    <property type="match status" value="1"/>
</dbReference>
<proteinExistence type="inferred from homology"/>
<evidence type="ECO:0000256" key="2">
    <source>
        <dbReference type="ARBA" id="ARBA00022679"/>
    </source>
</evidence>
<dbReference type="PANTHER" id="PTHR11926">
    <property type="entry name" value="GLUCOSYL/GLUCURONOSYL TRANSFERASES"/>
    <property type="match status" value="1"/>
</dbReference>
<keyword evidence="4" id="KW-1185">Reference proteome</keyword>
<sequence>MSMEEVPPSLKGHLVVLPFPTTGHVNPMMNLCKFLASRTTDVIITFVVTEEWLRCIKSHPKPQAIRFTTMPNVVPSESHILDDMHLFSQSINNKMKAAFEHLLDQLDPPTVIISDVELKWASAVAKQRNIPVALLWTMSASFFCTYRQLDILAPGPDRRLTVDLLEKEAEYIQGTEPINLRKLVHEKELGLLKRALDCVPAVAKTDYLLINTIEELEAEQINYLKEKFPFRVYPVGPAIPFTEVEPPSDSSATATDLDHIIKWLDCQPKLSVLYISMGSLFSMSRPQMEELASALKTSGVRFLWACRSEAEWVKHKCGDKGLVVPWCEQLKVLSHSSIACFWSHGGWNSTVEACFAGVPILGFPFFLDQFSNCRQITEEWKNGWKVGGERSEKLLRKEEIMELIKTLMEVESGEGREKRDKARQVKMLFGKAIAEGGSLDKNLSAFVEDIVGGC</sequence>
<reference evidence="3" key="1">
    <citation type="submission" date="2023-10" db="EMBL/GenBank/DDBJ databases">
        <title>Chromosome-level genome of the transformable northern wattle, Acacia crassicarpa.</title>
        <authorList>
            <person name="Massaro I."/>
            <person name="Sinha N.R."/>
            <person name="Poethig S."/>
            <person name="Leichty A.R."/>
        </authorList>
    </citation>
    <scope>NUCLEOTIDE SEQUENCE</scope>
    <source>
        <strain evidence="3">Acra3RX</strain>
        <tissue evidence="3">Leaf</tissue>
    </source>
</reference>
<dbReference type="InterPro" id="IPR002213">
    <property type="entry name" value="UDP_glucos_trans"/>
</dbReference>
<evidence type="ECO:0000313" key="3">
    <source>
        <dbReference type="EMBL" id="KAK4274855.1"/>
    </source>
</evidence>
<gene>
    <name evidence="3" type="ORF">QN277_018023</name>
</gene>
<dbReference type="AlphaFoldDB" id="A0AAE1MSB4"/>
<dbReference type="GO" id="GO:0080043">
    <property type="term" value="F:quercetin 3-O-glucosyltransferase activity"/>
    <property type="evidence" value="ECO:0007669"/>
    <property type="project" value="TreeGrafter"/>
</dbReference>